<evidence type="ECO:0000256" key="1">
    <source>
        <dbReference type="SAM" id="Phobius"/>
    </source>
</evidence>
<organism evidence="3 4">
    <name type="scientific">Gordonia desulfuricans</name>
    <dbReference type="NCBI Taxonomy" id="89051"/>
    <lineage>
        <taxon>Bacteria</taxon>
        <taxon>Bacillati</taxon>
        <taxon>Actinomycetota</taxon>
        <taxon>Actinomycetes</taxon>
        <taxon>Mycobacteriales</taxon>
        <taxon>Gordoniaceae</taxon>
        <taxon>Gordonia</taxon>
    </lineage>
</organism>
<reference evidence="3 4" key="1">
    <citation type="submission" date="2020-01" db="EMBL/GenBank/DDBJ databases">
        <title>Investigation of new actinobacteria for the biodesulphurisation of diesel fuel.</title>
        <authorList>
            <person name="Athi Narayanan S.M."/>
        </authorList>
    </citation>
    <scope>NUCLEOTIDE SEQUENCE [LARGE SCALE GENOMIC DNA]</scope>
    <source>
        <strain evidence="3 4">213E</strain>
    </source>
</reference>
<name>A0A7K3LR17_9ACTN</name>
<feature type="domain" description="Thioredoxin-like fold" evidence="2">
    <location>
        <begin position="77"/>
        <end position="236"/>
    </location>
</feature>
<protein>
    <submittedName>
        <fullName evidence="3">Thioredoxin domain-containing protein</fullName>
    </submittedName>
</protein>
<sequence length="243" mass="25695">MANKPRKPVVDPRAAERRRSLFMKIGTVVAVVVIAVVVFVAIVLTNKSSTGDATAPSVATGDAFRITAAPAGTTPAVTVTILEDFQCPACKQFEQLYGDALAQLRTNPKVAVDYRPIAILDRMSTTDYSTRAANASACVAESTKGANNFEVWLKFHNLLYLNQPTEGGAGLTDSQLTTYANQAGAQNISDCVNDGQFKSWVADQTKSADVTATPTVRINGKDVELSTPDALLAAVNEAGGAQQ</sequence>
<dbReference type="SUPFAM" id="SSF52833">
    <property type="entry name" value="Thioredoxin-like"/>
    <property type="match status" value="1"/>
</dbReference>
<dbReference type="InterPro" id="IPR036249">
    <property type="entry name" value="Thioredoxin-like_sf"/>
</dbReference>
<accession>A0A7K3LR17</accession>
<dbReference type="Gene3D" id="3.40.30.10">
    <property type="entry name" value="Glutaredoxin"/>
    <property type="match status" value="1"/>
</dbReference>
<dbReference type="Proteomes" id="UP000466307">
    <property type="component" value="Unassembled WGS sequence"/>
</dbReference>
<dbReference type="AlphaFoldDB" id="A0A7K3LR17"/>
<keyword evidence="1" id="KW-0812">Transmembrane</keyword>
<proteinExistence type="predicted"/>
<comment type="caution">
    <text evidence="3">The sequence shown here is derived from an EMBL/GenBank/DDBJ whole genome shotgun (WGS) entry which is preliminary data.</text>
</comment>
<dbReference type="CDD" id="cd02972">
    <property type="entry name" value="DsbA_family"/>
    <property type="match status" value="1"/>
</dbReference>
<evidence type="ECO:0000313" key="3">
    <source>
        <dbReference type="EMBL" id="NDK90679.1"/>
    </source>
</evidence>
<evidence type="ECO:0000313" key="4">
    <source>
        <dbReference type="Proteomes" id="UP000466307"/>
    </source>
</evidence>
<dbReference type="InterPro" id="IPR012336">
    <property type="entry name" value="Thioredoxin-like_fold"/>
</dbReference>
<dbReference type="RefSeq" id="WP_059035297.1">
    <property type="nucleotide sequence ID" value="NZ_JAADZU010000044.1"/>
</dbReference>
<feature type="transmembrane region" description="Helical" evidence="1">
    <location>
        <begin position="21"/>
        <end position="44"/>
    </location>
</feature>
<keyword evidence="1" id="KW-1133">Transmembrane helix</keyword>
<evidence type="ECO:0000259" key="2">
    <source>
        <dbReference type="Pfam" id="PF13462"/>
    </source>
</evidence>
<keyword evidence="1" id="KW-0472">Membrane</keyword>
<dbReference type="EMBL" id="JAADZU010000044">
    <property type="protein sequence ID" value="NDK90679.1"/>
    <property type="molecule type" value="Genomic_DNA"/>
</dbReference>
<gene>
    <name evidence="3" type="ORF">GYA93_13970</name>
</gene>
<keyword evidence="4" id="KW-1185">Reference proteome</keyword>
<dbReference type="Pfam" id="PF13462">
    <property type="entry name" value="Thioredoxin_4"/>
    <property type="match status" value="1"/>
</dbReference>